<evidence type="ECO:0000256" key="6">
    <source>
        <dbReference type="ARBA" id="ARBA00023239"/>
    </source>
</evidence>
<evidence type="ECO:0000313" key="9">
    <source>
        <dbReference type="EMBL" id="OHA92728.1"/>
    </source>
</evidence>
<protein>
    <recommendedName>
        <fullName evidence="2">prephenate dehydratase</fullName>
        <ecNumber evidence="2">4.2.1.51</ecNumber>
    </recommendedName>
</protein>
<dbReference type="Proteomes" id="UP000179264">
    <property type="component" value="Unassembled WGS sequence"/>
</dbReference>
<dbReference type="InterPro" id="IPR001086">
    <property type="entry name" value="Preph_deHydtase"/>
</dbReference>
<comment type="caution">
    <text evidence="9">The sequence shown here is derived from an EMBL/GenBank/DDBJ whole genome shotgun (WGS) entry which is preliminary data.</text>
</comment>
<organism evidence="9 10">
    <name type="scientific">Candidatus Zambryskibacteria bacterium RIFCSPHIGHO2_02_38_10.5</name>
    <dbReference type="NCBI Taxonomy" id="1802742"/>
    <lineage>
        <taxon>Bacteria</taxon>
        <taxon>Candidatus Zambryskiibacteriota</taxon>
    </lineage>
</organism>
<comment type="pathway">
    <text evidence="1">Amino-acid biosynthesis; L-phenylalanine biosynthesis; phenylpyruvate from prephenate: step 1/1.</text>
</comment>
<reference evidence="9 10" key="1">
    <citation type="journal article" date="2016" name="Nat. Commun.">
        <title>Thousands of microbial genomes shed light on interconnected biogeochemical processes in an aquifer system.</title>
        <authorList>
            <person name="Anantharaman K."/>
            <person name="Brown C.T."/>
            <person name="Hug L.A."/>
            <person name="Sharon I."/>
            <person name="Castelle C.J."/>
            <person name="Probst A.J."/>
            <person name="Thomas B.C."/>
            <person name="Singh A."/>
            <person name="Wilkins M.J."/>
            <person name="Karaoz U."/>
            <person name="Brodie E.L."/>
            <person name="Williams K.H."/>
            <person name="Hubbard S.S."/>
            <person name="Banfield J.F."/>
        </authorList>
    </citation>
    <scope>NUCLEOTIDE SEQUENCE [LARGE SCALE GENOMIC DNA]</scope>
</reference>
<dbReference type="PANTHER" id="PTHR21022">
    <property type="entry name" value="PREPHENATE DEHYDRATASE P PROTEIN"/>
    <property type="match status" value="1"/>
</dbReference>
<accession>A0A1G2T6T1</accession>
<dbReference type="SUPFAM" id="SSF53850">
    <property type="entry name" value="Periplasmic binding protein-like II"/>
    <property type="match status" value="1"/>
</dbReference>
<dbReference type="UniPathway" id="UPA00121">
    <property type="reaction ID" value="UER00345"/>
</dbReference>
<keyword evidence="5" id="KW-0584">Phenylalanine biosynthesis</keyword>
<evidence type="ECO:0000256" key="1">
    <source>
        <dbReference type="ARBA" id="ARBA00004741"/>
    </source>
</evidence>
<dbReference type="GO" id="GO:0005737">
    <property type="term" value="C:cytoplasm"/>
    <property type="evidence" value="ECO:0007669"/>
    <property type="project" value="TreeGrafter"/>
</dbReference>
<dbReference type="PANTHER" id="PTHR21022:SF19">
    <property type="entry name" value="PREPHENATE DEHYDRATASE-RELATED"/>
    <property type="match status" value="1"/>
</dbReference>
<name>A0A1G2T6T1_9BACT</name>
<proteinExistence type="predicted"/>
<dbReference type="Pfam" id="PF00800">
    <property type="entry name" value="PDT"/>
    <property type="match status" value="1"/>
</dbReference>
<dbReference type="AlphaFoldDB" id="A0A1G2T6T1"/>
<dbReference type="Gene3D" id="3.40.190.10">
    <property type="entry name" value="Periplasmic binding protein-like II"/>
    <property type="match status" value="2"/>
</dbReference>
<keyword evidence="3" id="KW-0028">Amino-acid biosynthesis</keyword>
<feature type="domain" description="Prephenate dehydratase" evidence="8">
    <location>
        <begin position="8"/>
        <end position="195"/>
    </location>
</feature>
<dbReference type="GO" id="GO:0009094">
    <property type="term" value="P:L-phenylalanine biosynthetic process"/>
    <property type="evidence" value="ECO:0007669"/>
    <property type="project" value="UniProtKB-UniPathway"/>
</dbReference>
<keyword evidence="6" id="KW-0456">Lyase</keyword>
<evidence type="ECO:0000256" key="2">
    <source>
        <dbReference type="ARBA" id="ARBA00013147"/>
    </source>
</evidence>
<comment type="catalytic activity">
    <reaction evidence="7">
        <text>prephenate + H(+) = 3-phenylpyruvate + CO2 + H2O</text>
        <dbReference type="Rhea" id="RHEA:21648"/>
        <dbReference type="ChEBI" id="CHEBI:15377"/>
        <dbReference type="ChEBI" id="CHEBI:15378"/>
        <dbReference type="ChEBI" id="CHEBI:16526"/>
        <dbReference type="ChEBI" id="CHEBI:18005"/>
        <dbReference type="ChEBI" id="CHEBI:29934"/>
        <dbReference type="EC" id="4.2.1.51"/>
    </reaction>
</comment>
<dbReference type="GO" id="GO:0004664">
    <property type="term" value="F:prephenate dehydratase activity"/>
    <property type="evidence" value="ECO:0007669"/>
    <property type="project" value="UniProtKB-EC"/>
</dbReference>
<dbReference type="EMBL" id="MHVL01000039">
    <property type="protein sequence ID" value="OHA92728.1"/>
    <property type="molecule type" value="Genomic_DNA"/>
</dbReference>
<dbReference type="PROSITE" id="PS51171">
    <property type="entry name" value="PREPHENATE_DEHYDR_3"/>
    <property type="match status" value="1"/>
</dbReference>
<evidence type="ECO:0000256" key="5">
    <source>
        <dbReference type="ARBA" id="ARBA00023222"/>
    </source>
</evidence>
<keyword evidence="4" id="KW-0057">Aromatic amino acid biosynthesis</keyword>
<evidence type="ECO:0000256" key="3">
    <source>
        <dbReference type="ARBA" id="ARBA00022605"/>
    </source>
</evidence>
<evidence type="ECO:0000313" key="10">
    <source>
        <dbReference type="Proteomes" id="UP000179264"/>
    </source>
</evidence>
<sequence length="195" mass="22170">MHKWNYKTFGIQGGIGSFNEQAILHYLKTTGLNDYKISYLYTSENVLKALYEGSIDYGLFATHNSIGGIVSESIKAMSRYKFTIVEEVVISIQHFLMKRKEITKDRIRKIMAHSQVFKQCKNTLSRNFPHLILESGKGNLVDTAKAAQALARDRLPKTTAILGPKHLSELYDLEIIAENLQDDKINNTSFLLVTR</sequence>
<evidence type="ECO:0000256" key="4">
    <source>
        <dbReference type="ARBA" id="ARBA00023141"/>
    </source>
</evidence>
<evidence type="ECO:0000259" key="8">
    <source>
        <dbReference type="PROSITE" id="PS51171"/>
    </source>
</evidence>
<evidence type="ECO:0000256" key="7">
    <source>
        <dbReference type="ARBA" id="ARBA00047848"/>
    </source>
</evidence>
<dbReference type="EC" id="4.2.1.51" evidence="2"/>
<gene>
    <name evidence="9" type="ORF">A2W58_00395</name>
</gene>